<keyword evidence="3" id="KW-1185">Reference proteome</keyword>
<evidence type="ECO:0000313" key="2">
    <source>
        <dbReference type="EMBL" id="AVO33680.1"/>
    </source>
</evidence>
<name>A0A2S0MCY0_9BURK</name>
<sequence length="76" mass="8248">MSAATIAATFGILGALLLAMPALPGWGFGAFVISNVAWLLVSARRAQWALHVQQWVFLLCSLLGLWNWWLGPLLLG</sequence>
<keyword evidence="1" id="KW-0472">Membrane</keyword>
<organism evidence="2 3">
    <name type="scientific">Ottowia oryzae</name>
    <dbReference type="NCBI Taxonomy" id="2109914"/>
    <lineage>
        <taxon>Bacteria</taxon>
        <taxon>Pseudomonadati</taxon>
        <taxon>Pseudomonadota</taxon>
        <taxon>Betaproteobacteria</taxon>
        <taxon>Burkholderiales</taxon>
        <taxon>Comamonadaceae</taxon>
        <taxon>Ottowia</taxon>
    </lineage>
</organism>
<proteinExistence type="predicted"/>
<protein>
    <recommendedName>
        <fullName evidence="4">Apolipoprotein N-acyltransferase</fullName>
    </recommendedName>
</protein>
<evidence type="ECO:0000313" key="3">
    <source>
        <dbReference type="Proteomes" id="UP000239709"/>
    </source>
</evidence>
<keyword evidence="1" id="KW-1133">Transmembrane helix</keyword>
<accession>A0A2S0MCY0</accession>
<reference evidence="2 3" key="1">
    <citation type="submission" date="2018-03" db="EMBL/GenBank/DDBJ databases">
        <title>Genome sequencing of Ottowia sp.</title>
        <authorList>
            <person name="Kim S.-J."/>
            <person name="Heo J."/>
            <person name="Kwon S.-W."/>
        </authorList>
    </citation>
    <scope>NUCLEOTIDE SEQUENCE [LARGE SCALE GENOMIC DNA]</scope>
    <source>
        <strain evidence="2 3">KADR8-3</strain>
    </source>
</reference>
<dbReference type="AlphaFoldDB" id="A0A2S0MCY0"/>
<dbReference type="RefSeq" id="WP_106702237.1">
    <property type="nucleotide sequence ID" value="NZ_CP027666.1"/>
</dbReference>
<dbReference type="Proteomes" id="UP000239709">
    <property type="component" value="Chromosome"/>
</dbReference>
<gene>
    <name evidence="2" type="ORF">C6570_04970</name>
</gene>
<evidence type="ECO:0000256" key="1">
    <source>
        <dbReference type="SAM" id="Phobius"/>
    </source>
</evidence>
<dbReference type="EMBL" id="CP027666">
    <property type="protein sequence ID" value="AVO33680.1"/>
    <property type="molecule type" value="Genomic_DNA"/>
</dbReference>
<evidence type="ECO:0008006" key="4">
    <source>
        <dbReference type="Google" id="ProtNLM"/>
    </source>
</evidence>
<feature type="transmembrane region" description="Helical" evidence="1">
    <location>
        <begin position="53"/>
        <end position="75"/>
    </location>
</feature>
<keyword evidence="1" id="KW-0812">Transmembrane</keyword>
<dbReference type="KEGG" id="otk:C6570_04970"/>
<dbReference type="OrthoDB" id="8821286at2"/>